<feature type="compositionally biased region" description="Acidic residues" evidence="1">
    <location>
        <begin position="235"/>
        <end position="253"/>
    </location>
</feature>
<feature type="region of interest" description="Disordered" evidence="1">
    <location>
        <begin position="92"/>
        <end position="121"/>
    </location>
</feature>
<dbReference type="SUPFAM" id="SSF49452">
    <property type="entry name" value="Starch-binding domain-like"/>
    <property type="match status" value="1"/>
</dbReference>
<dbReference type="InterPro" id="IPR013783">
    <property type="entry name" value="Ig-like_fold"/>
</dbReference>
<feature type="compositionally biased region" description="Polar residues" evidence="1">
    <location>
        <begin position="254"/>
        <end position="266"/>
    </location>
</feature>
<dbReference type="CDD" id="cd05467">
    <property type="entry name" value="CBM20"/>
    <property type="match status" value="1"/>
</dbReference>
<evidence type="ECO:0000259" key="2">
    <source>
        <dbReference type="PROSITE" id="PS51166"/>
    </source>
</evidence>
<proteinExistence type="predicted"/>
<protein>
    <recommendedName>
        <fullName evidence="2">CBM20 domain-containing protein</fullName>
    </recommendedName>
</protein>
<dbReference type="InterPro" id="IPR013784">
    <property type="entry name" value="Carb-bd-like_fold"/>
</dbReference>
<dbReference type="EMBL" id="JBHFFA010000001">
    <property type="protein sequence ID" value="KAL2649454.1"/>
    <property type="molecule type" value="Genomic_DNA"/>
</dbReference>
<evidence type="ECO:0000256" key="1">
    <source>
        <dbReference type="SAM" id="MobiDB-lite"/>
    </source>
</evidence>
<comment type="caution">
    <text evidence="3">The sequence shown here is derived from an EMBL/GenBank/DDBJ whole genome shotgun (WGS) entry which is preliminary data.</text>
</comment>
<dbReference type="Gene3D" id="2.60.40.10">
    <property type="entry name" value="Immunoglobulins"/>
    <property type="match status" value="1"/>
</dbReference>
<dbReference type="PROSITE" id="PS51166">
    <property type="entry name" value="CBM20"/>
    <property type="match status" value="1"/>
</dbReference>
<organism evidence="3 4">
    <name type="scientific">Riccia fluitans</name>
    <dbReference type="NCBI Taxonomy" id="41844"/>
    <lineage>
        <taxon>Eukaryota</taxon>
        <taxon>Viridiplantae</taxon>
        <taxon>Streptophyta</taxon>
        <taxon>Embryophyta</taxon>
        <taxon>Marchantiophyta</taxon>
        <taxon>Marchantiopsida</taxon>
        <taxon>Marchantiidae</taxon>
        <taxon>Marchantiales</taxon>
        <taxon>Ricciaceae</taxon>
        <taxon>Riccia</taxon>
    </lineage>
</organism>
<name>A0ABD1ZDE2_9MARC</name>
<dbReference type="PANTHER" id="PTHR15048">
    <property type="entry name" value="STARCH-BINDING DOMAIN-CONTAINING PROTEIN 1"/>
    <property type="match status" value="1"/>
</dbReference>
<dbReference type="FunFam" id="2.60.40.10:FF:000552">
    <property type="entry name" value="Related to glucoamylase"/>
    <property type="match status" value="1"/>
</dbReference>
<keyword evidence="4" id="KW-1185">Reference proteome</keyword>
<sequence length="372" mass="40027">MQPLTLALPGVAFSHVEVRCGIGTCTSEATRGSFGNGKTLVCRAGFVRGISNAVVRRTRGGQADVVTLTCKRSSVKLAATSEDGTADVLTLKTEPEPEEVDADPEIRQEPTAAEENVEQKEDSSLKTSVKFVLRKQCHFGQQFNVVGEVPELGEWDPSQAVPMEWSEGHVWTAQVPIPTGLTVEYKFLMTGRRLELVWQSGENRVFETKDESDLTVSGVWDESAPDDIFLTDTAGEVEETGDIEETAGDDSEENAPSTNGEATGSLDSDLEKAVIVATEEVASTEEGSDSVDAVVADTTEQEENPPESPEIPMVEGLLATAVAEAGNENSSSKSEEDDAESSTSPISRIQKDFDWTVKAISTFLKGSNKEDE</sequence>
<feature type="region of interest" description="Disordered" evidence="1">
    <location>
        <begin position="232"/>
        <end position="351"/>
    </location>
</feature>
<dbReference type="PANTHER" id="PTHR15048:SF0">
    <property type="entry name" value="STARCH-BINDING DOMAIN-CONTAINING PROTEIN 1"/>
    <property type="match status" value="1"/>
</dbReference>
<gene>
    <name evidence="3" type="ORF">R1flu_017582</name>
</gene>
<dbReference type="Pfam" id="PF00686">
    <property type="entry name" value="CBM_20"/>
    <property type="match status" value="1"/>
</dbReference>
<dbReference type="AlphaFoldDB" id="A0ABD1ZDE2"/>
<evidence type="ECO:0000313" key="3">
    <source>
        <dbReference type="EMBL" id="KAL2649454.1"/>
    </source>
</evidence>
<accession>A0ABD1ZDE2</accession>
<feature type="domain" description="CBM20" evidence="2">
    <location>
        <begin position="121"/>
        <end position="222"/>
    </location>
</feature>
<dbReference type="Proteomes" id="UP001605036">
    <property type="component" value="Unassembled WGS sequence"/>
</dbReference>
<evidence type="ECO:0000313" key="4">
    <source>
        <dbReference type="Proteomes" id="UP001605036"/>
    </source>
</evidence>
<dbReference type="InterPro" id="IPR002044">
    <property type="entry name" value="CBM20"/>
</dbReference>
<reference evidence="3 4" key="1">
    <citation type="submission" date="2024-09" db="EMBL/GenBank/DDBJ databases">
        <title>Chromosome-scale assembly of Riccia fluitans.</title>
        <authorList>
            <person name="Paukszto L."/>
            <person name="Sawicki J."/>
            <person name="Karawczyk K."/>
            <person name="Piernik-Szablinska J."/>
            <person name="Szczecinska M."/>
            <person name="Mazdziarz M."/>
        </authorList>
    </citation>
    <scope>NUCLEOTIDE SEQUENCE [LARGE SCALE GENOMIC DNA]</scope>
    <source>
        <strain evidence="3">Rf_01</strain>
        <tissue evidence="3">Aerial parts of the thallus</tissue>
    </source>
</reference>
<dbReference type="SMART" id="SM01065">
    <property type="entry name" value="CBM_2"/>
    <property type="match status" value="1"/>
</dbReference>